<evidence type="ECO:0000256" key="3">
    <source>
        <dbReference type="ARBA" id="ARBA00022741"/>
    </source>
</evidence>
<feature type="transmembrane region" description="Helical" evidence="7">
    <location>
        <begin position="191"/>
        <end position="208"/>
    </location>
</feature>
<comment type="caution">
    <text evidence="10">The sequence shown here is derived from an EMBL/GenBank/DDBJ whole genome shotgun (WGS) entry which is preliminary data.</text>
</comment>
<dbReference type="SUPFAM" id="SSF90123">
    <property type="entry name" value="ABC transporter transmembrane region"/>
    <property type="match status" value="1"/>
</dbReference>
<dbReference type="SUPFAM" id="SSF52540">
    <property type="entry name" value="P-loop containing nucleoside triphosphate hydrolases"/>
    <property type="match status" value="1"/>
</dbReference>
<keyword evidence="3" id="KW-0547">Nucleotide-binding</keyword>
<evidence type="ECO:0000259" key="9">
    <source>
        <dbReference type="PROSITE" id="PS50929"/>
    </source>
</evidence>
<dbReference type="Pfam" id="PF00664">
    <property type="entry name" value="ABC_membrane"/>
    <property type="match status" value="1"/>
</dbReference>
<dbReference type="InterPro" id="IPR017871">
    <property type="entry name" value="ABC_transporter-like_CS"/>
</dbReference>
<dbReference type="EMBL" id="NJBN01000008">
    <property type="protein sequence ID" value="TKJ39092.1"/>
    <property type="molecule type" value="Genomic_DNA"/>
</dbReference>
<dbReference type="PROSITE" id="PS50929">
    <property type="entry name" value="ABC_TM1F"/>
    <property type="match status" value="1"/>
</dbReference>
<feature type="transmembrane region" description="Helical" evidence="7">
    <location>
        <begin position="20"/>
        <end position="47"/>
    </location>
</feature>
<dbReference type="PANTHER" id="PTHR43394">
    <property type="entry name" value="ATP-DEPENDENT PERMEASE MDL1, MITOCHONDRIAL"/>
    <property type="match status" value="1"/>
</dbReference>
<keyword evidence="2 7" id="KW-0812">Transmembrane</keyword>
<dbReference type="InterPro" id="IPR003439">
    <property type="entry name" value="ABC_transporter-like_ATP-bd"/>
</dbReference>
<reference evidence="10 11" key="1">
    <citation type="submission" date="2017-06" db="EMBL/GenBank/DDBJ databases">
        <title>Novel microbial phyla capable of carbon fixation and sulfur reduction in deep-sea sediments.</title>
        <authorList>
            <person name="Huang J."/>
            <person name="Baker B."/>
            <person name="Wang Y."/>
        </authorList>
    </citation>
    <scope>NUCLEOTIDE SEQUENCE [LARGE SCALE GENOMIC DNA]</scope>
    <source>
        <strain evidence="10">B3_LCP</strain>
    </source>
</reference>
<feature type="domain" description="ABC transmembrane type-1" evidence="9">
    <location>
        <begin position="19"/>
        <end position="332"/>
    </location>
</feature>
<dbReference type="PROSITE" id="PS00211">
    <property type="entry name" value="ABC_TRANSPORTER_1"/>
    <property type="match status" value="1"/>
</dbReference>
<dbReference type="Proteomes" id="UP000319619">
    <property type="component" value="Unassembled WGS sequence"/>
</dbReference>
<dbReference type="GO" id="GO:0015421">
    <property type="term" value="F:ABC-type oligopeptide transporter activity"/>
    <property type="evidence" value="ECO:0007669"/>
    <property type="project" value="TreeGrafter"/>
</dbReference>
<evidence type="ECO:0000313" key="10">
    <source>
        <dbReference type="EMBL" id="TKJ39092.1"/>
    </source>
</evidence>
<feature type="transmembrane region" description="Helical" evidence="7">
    <location>
        <begin position="167"/>
        <end position="185"/>
    </location>
</feature>
<dbReference type="GO" id="GO:0016887">
    <property type="term" value="F:ATP hydrolysis activity"/>
    <property type="evidence" value="ECO:0007669"/>
    <property type="project" value="InterPro"/>
</dbReference>
<gene>
    <name evidence="10" type="ORF">CEE37_11775</name>
</gene>
<evidence type="ECO:0000256" key="6">
    <source>
        <dbReference type="ARBA" id="ARBA00023136"/>
    </source>
</evidence>
<organism evidence="10 11">
    <name type="scientific">candidate division LCP-89 bacterium B3_LCP</name>
    <dbReference type="NCBI Taxonomy" id="2012998"/>
    <lineage>
        <taxon>Bacteria</taxon>
        <taxon>Pseudomonadati</taxon>
        <taxon>Bacteria division LCP-89</taxon>
    </lineage>
</organism>
<dbReference type="GO" id="GO:0005524">
    <property type="term" value="F:ATP binding"/>
    <property type="evidence" value="ECO:0007669"/>
    <property type="project" value="UniProtKB-KW"/>
</dbReference>
<sequence length="606" mass="68342">MRPYIRLLSLIKPYKKTLLLAFFCSVMYALFNAVAIWFSASFITAIFTPETNQLTAGISDQAASLNENLKVLAWQIIGGGDRFDIVMRAVMIFFLAFLFRNAFDVSQVYLITFVEQRVIKDLRDKLYRHMLSQSLGFFHRRKSGELASVTLNDVTALQEKMMKAIKFIMREPFVIVLFLFLLFTISWKLTLTILIIAPVAGLLIDVLGKSLKRKSSRMQEALSNVTALLYERLGGIRLIKTAGTEDQEIDRFEGTTTSYFRKALRQRRFDILIVPLTEIIGLAIISLILIYGGYLVFRTSTMDAEDFVRFIAIVFAILAPAKELGGAYTSVQIASAFAARIFGIMDTKEQLPTAKEPVQVDNLKKAIRLDDVSFRYSQKDDNALSHVDLNINRDETIALVGPSGAGKTTLIGLITRLFDPTQGSIKLDDVNLRDLDINGLRKLFGVVSQDIVLFNDTVAANIAYGTREIDLDRVHEVAKLAYADDFIRAMHEGYDTKIGDRGMRLSGGQQQRLSIARALVHDPPVIIFDEATSHLDSESENLIQQAMESLRENHTLIVIAHRLATVRRADRIVVLDKGTIIDQGTYDELHDRCELFTRLCQQQFLT</sequence>
<dbReference type="Pfam" id="PF00005">
    <property type="entry name" value="ABC_tran"/>
    <property type="match status" value="1"/>
</dbReference>
<evidence type="ECO:0000256" key="1">
    <source>
        <dbReference type="ARBA" id="ARBA00004651"/>
    </source>
</evidence>
<evidence type="ECO:0008006" key="12">
    <source>
        <dbReference type="Google" id="ProtNLM"/>
    </source>
</evidence>
<evidence type="ECO:0000256" key="2">
    <source>
        <dbReference type="ARBA" id="ARBA00022692"/>
    </source>
</evidence>
<evidence type="ECO:0000313" key="11">
    <source>
        <dbReference type="Proteomes" id="UP000319619"/>
    </source>
</evidence>
<dbReference type="GO" id="GO:0005886">
    <property type="term" value="C:plasma membrane"/>
    <property type="evidence" value="ECO:0007669"/>
    <property type="project" value="UniProtKB-SubCell"/>
</dbReference>
<keyword evidence="6 7" id="KW-0472">Membrane</keyword>
<feature type="transmembrane region" description="Helical" evidence="7">
    <location>
        <begin position="271"/>
        <end position="297"/>
    </location>
</feature>
<keyword evidence="5 7" id="KW-1133">Transmembrane helix</keyword>
<evidence type="ECO:0000259" key="8">
    <source>
        <dbReference type="PROSITE" id="PS50893"/>
    </source>
</evidence>
<protein>
    <recommendedName>
        <fullName evidence="12">ABC transporter ATP-binding protein</fullName>
    </recommendedName>
</protein>
<dbReference type="InterPro" id="IPR003593">
    <property type="entry name" value="AAA+_ATPase"/>
</dbReference>
<comment type="subcellular location">
    <subcellularLocation>
        <location evidence="1">Cell membrane</location>
        <topology evidence="1">Multi-pass membrane protein</topology>
    </subcellularLocation>
</comment>
<evidence type="ECO:0000256" key="5">
    <source>
        <dbReference type="ARBA" id="ARBA00022989"/>
    </source>
</evidence>
<evidence type="ECO:0000256" key="7">
    <source>
        <dbReference type="SAM" id="Phobius"/>
    </source>
</evidence>
<name>A0A532UW23_UNCL8</name>
<dbReference type="InterPro" id="IPR036640">
    <property type="entry name" value="ABC1_TM_sf"/>
</dbReference>
<evidence type="ECO:0000256" key="4">
    <source>
        <dbReference type="ARBA" id="ARBA00022840"/>
    </source>
</evidence>
<dbReference type="InterPro" id="IPR011527">
    <property type="entry name" value="ABC1_TM_dom"/>
</dbReference>
<dbReference type="Gene3D" id="3.40.50.300">
    <property type="entry name" value="P-loop containing nucleotide triphosphate hydrolases"/>
    <property type="match status" value="1"/>
</dbReference>
<keyword evidence="4" id="KW-0067">ATP-binding</keyword>
<feature type="domain" description="ABC transporter" evidence="8">
    <location>
        <begin position="367"/>
        <end position="602"/>
    </location>
</feature>
<proteinExistence type="predicted"/>
<dbReference type="SMART" id="SM00382">
    <property type="entry name" value="AAA"/>
    <property type="match status" value="1"/>
</dbReference>
<feature type="transmembrane region" description="Helical" evidence="7">
    <location>
        <begin position="85"/>
        <end position="103"/>
    </location>
</feature>
<dbReference type="PANTHER" id="PTHR43394:SF1">
    <property type="entry name" value="ATP-BINDING CASSETTE SUB-FAMILY B MEMBER 10, MITOCHONDRIAL"/>
    <property type="match status" value="1"/>
</dbReference>
<accession>A0A532UW23</accession>
<dbReference type="Gene3D" id="1.20.1560.10">
    <property type="entry name" value="ABC transporter type 1, transmembrane domain"/>
    <property type="match status" value="1"/>
</dbReference>
<dbReference type="InterPro" id="IPR027417">
    <property type="entry name" value="P-loop_NTPase"/>
</dbReference>
<dbReference type="CDD" id="cd18552">
    <property type="entry name" value="ABC_6TM_MsbA_like"/>
    <property type="match status" value="1"/>
</dbReference>
<dbReference type="AlphaFoldDB" id="A0A532UW23"/>
<dbReference type="InterPro" id="IPR039421">
    <property type="entry name" value="Type_1_exporter"/>
</dbReference>
<dbReference type="PROSITE" id="PS50893">
    <property type="entry name" value="ABC_TRANSPORTER_2"/>
    <property type="match status" value="1"/>
</dbReference>
<dbReference type="FunFam" id="3.40.50.300:FF:000218">
    <property type="entry name" value="Multidrug ABC transporter ATP-binding protein"/>
    <property type="match status" value="1"/>
</dbReference>